<evidence type="ECO:0000313" key="3">
    <source>
        <dbReference type="Proteomes" id="UP001472677"/>
    </source>
</evidence>
<dbReference type="InterPro" id="IPR050232">
    <property type="entry name" value="FBL13/AtMIF1-like"/>
</dbReference>
<dbReference type="SUPFAM" id="SSF52047">
    <property type="entry name" value="RNI-like"/>
    <property type="match status" value="1"/>
</dbReference>
<dbReference type="PANTHER" id="PTHR31900:SF27">
    <property type="entry name" value="FBD DOMAIN-CONTAINING PROTEIN"/>
    <property type="match status" value="1"/>
</dbReference>
<gene>
    <name evidence="2" type="ORF">V6N12_012556</name>
</gene>
<sequence>MQFEPLFFHAGGEFKNSFKKFVDRLFFNPEHLRLERIRPFRNYPLFWLLAHHWLISCCPVLEDLSLFNCSLDGTSELNIHSLSLKRLVLDFDDSVDMSTDRGFNDFDHTIVIDAPSLVYFEYFCLAAAGYTLNMGSLETADITIFHYSDADRERSVGLLQGICNAQVLRLSVTDFDAPLFRLPPDPVLAFHNLVELVFMNPCEDSMVSVIWTLEFLRCIPNLKTFTLVLGEADIKSESLPEEVPSCLLHHLKEISIIHYRGVTHMFEIVGYFLKHASVLEKLAMSRIDALQECRSSVMEKLSFLPKKSKKCKFEID</sequence>
<feature type="domain" description="FBD" evidence="1">
    <location>
        <begin position="245"/>
        <end position="316"/>
    </location>
</feature>
<accession>A0ABR2B5I4</accession>
<dbReference type="Proteomes" id="UP001472677">
    <property type="component" value="Unassembled WGS sequence"/>
</dbReference>
<comment type="caution">
    <text evidence="2">The sequence shown here is derived from an EMBL/GenBank/DDBJ whole genome shotgun (WGS) entry which is preliminary data.</text>
</comment>
<dbReference type="EMBL" id="JBBPBM010000176">
    <property type="protein sequence ID" value="KAK8502106.1"/>
    <property type="molecule type" value="Genomic_DNA"/>
</dbReference>
<dbReference type="Pfam" id="PF08387">
    <property type="entry name" value="FBD"/>
    <property type="match status" value="1"/>
</dbReference>
<name>A0ABR2B5I4_9ROSI</name>
<reference evidence="2 3" key="1">
    <citation type="journal article" date="2024" name="G3 (Bethesda)">
        <title>Genome assembly of Hibiscus sabdariffa L. provides insights into metabolisms of medicinal natural products.</title>
        <authorList>
            <person name="Kim T."/>
        </authorList>
    </citation>
    <scope>NUCLEOTIDE SEQUENCE [LARGE SCALE GENOMIC DNA]</scope>
    <source>
        <strain evidence="2">TK-2024</strain>
        <tissue evidence="2">Old leaves</tissue>
    </source>
</reference>
<dbReference type="SMART" id="SM00579">
    <property type="entry name" value="FBD"/>
    <property type="match status" value="1"/>
</dbReference>
<dbReference type="InterPro" id="IPR006566">
    <property type="entry name" value="FBD"/>
</dbReference>
<organism evidence="2 3">
    <name type="scientific">Hibiscus sabdariffa</name>
    <name type="common">roselle</name>
    <dbReference type="NCBI Taxonomy" id="183260"/>
    <lineage>
        <taxon>Eukaryota</taxon>
        <taxon>Viridiplantae</taxon>
        <taxon>Streptophyta</taxon>
        <taxon>Embryophyta</taxon>
        <taxon>Tracheophyta</taxon>
        <taxon>Spermatophyta</taxon>
        <taxon>Magnoliopsida</taxon>
        <taxon>eudicotyledons</taxon>
        <taxon>Gunneridae</taxon>
        <taxon>Pentapetalae</taxon>
        <taxon>rosids</taxon>
        <taxon>malvids</taxon>
        <taxon>Malvales</taxon>
        <taxon>Malvaceae</taxon>
        <taxon>Malvoideae</taxon>
        <taxon>Hibiscus</taxon>
    </lineage>
</organism>
<protein>
    <recommendedName>
        <fullName evidence="1">FBD domain-containing protein</fullName>
    </recommendedName>
</protein>
<evidence type="ECO:0000259" key="1">
    <source>
        <dbReference type="SMART" id="SM00579"/>
    </source>
</evidence>
<proteinExistence type="predicted"/>
<dbReference type="PANTHER" id="PTHR31900">
    <property type="entry name" value="F-BOX/RNI SUPERFAMILY PROTEIN-RELATED"/>
    <property type="match status" value="1"/>
</dbReference>
<keyword evidence="3" id="KW-1185">Reference proteome</keyword>
<evidence type="ECO:0000313" key="2">
    <source>
        <dbReference type="EMBL" id="KAK8502106.1"/>
    </source>
</evidence>